<evidence type="ECO:0000313" key="5">
    <source>
        <dbReference type="Proteomes" id="UP000239895"/>
    </source>
</evidence>
<sequence length="301" mass="30667">MPDATSPVPPGPPTSVAGGPLDRVPAPAIFVVSGLTLYLGAAVAVGLFDTLGAPTVSWWRIVLAAVVLLAWRRPWRRRWTRHDVVAAALFGTALAAMNIVFYVGIDHLPLGVAVAIEFTGPVAVAAITGRGWRERGAIVVAAAGVVLLAGVTLEGDLPRADVVVGLVAVLAAAACWAGYIVLGKRVAGGGAGIDGLAVGMLVGALVFAPFFGASVPTVVLDLPLLGFLLVVALCSSVVPYVLDQVVLRRVGTATFSVLLAMLPATATVIGAVVLQQIPSWPEIAGLVLVSGAIVMTAVGRE</sequence>
<comment type="similarity">
    <text evidence="1">Belongs to the EamA transporter family.</text>
</comment>
<feature type="transmembrane region" description="Helical" evidence="2">
    <location>
        <begin position="28"/>
        <end position="48"/>
    </location>
</feature>
<keyword evidence="2" id="KW-0472">Membrane</keyword>
<feature type="domain" description="EamA" evidence="3">
    <location>
        <begin position="165"/>
        <end position="296"/>
    </location>
</feature>
<dbReference type="SUPFAM" id="SSF103481">
    <property type="entry name" value="Multidrug resistance efflux transporter EmrE"/>
    <property type="match status" value="2"/>
</dbReference>
<dbReference type="EMBL" id="PVTX01000002">
    <property type="protein sequence ID" value="PRZ08469.1"/>
    <property type="molecule type" value="Genomic_DNA"/>
</dbReference>
<dbReference type="InterPro" id="IPR000620">
    <property type="entry name" value="EamA_dom"/>
</dbReference>
<reference evidence="4 5" key="1">
    <citation type="submission" date="2018-03" db="EMBL/GenBank/DDBJ databases">
        <title>Comparative analysis of microorganisms from saline springs in Andes Mountain Range, Colombia.</title>
        <authorList>
            <person name="Rubin E."/>
        </authorList>
    </citation>
    <scope>NUCLEOTIDE SEQUENCE [LARGE SCALE GENOMIC DNA]</scope>
    <source>
        <strain evidence="4 5">CG 23</strain>
    </source>
</reference>
<evidence type="ECO:0000256" key="1">
    <source>
        <dbReference type="ARBA" id="ARBA00007362"/>
    </source>
</evidence>
<dbReference type="Pfam" id="PF00892">
    <property type="entry name" value="EamA"/>
    <property type="match status" value="1"/>
</dbReference>
<feature type="transmembrane region" description="Helical" evidence="2">
    <location>
        <begin position="193"/>
        <end position="212"/>
    </location>
</feature>
<evidence type="ECO:0000313" key="4">
    <source>
        <dbReference type="EMBL" id="PRZ08469.1"/>
    </source>
</evidence>
<dbReference type="InterPro" id="IPR037185">
    <property type="entry name" value="EmrE-like"/>
</dbReference>
<organism evidence="4 5">
    <name type="scientific">Isoptericola halotolerans</name>
    <dbReference type="NCBI Taxonomy" id="300560"/>
    <lineage>
        <taxon>Bacteria</taxon>
        <taxon>Bacillati</taxon>
        <taxon>Actinomycetota</taxon>
        <taxon>Actinomycetes</taxon>
        <taxon>Micrococcales</taxon>
        <taxon>Promicromonosporaceae</taxon>
        <taxon>Isoptericola</taxon>
    </lineage>
</organism>
<feature type="transmembrane region" description="Helical" evidence="2">
    <location>
        <begin position="159"/>
        <end position="181"/>
    </location>
</feature>
<feature type="transmembrane region" description="Helical" evidence="2">
    <location>
        <begin position="280"/>
        <end position="299"/>
    </location>
</feature>
<proteinExistence type="inferred from homology"/>
<comment type="caution">
    <text evidence="4">The sequence shown here is derived from an EMBL/GenBank/DDBJ whole genome shotgun (WGS) entry which is preliminary data.</text>
</comment>
<protein>
    <submittedName>
        <fullName evidence="4">Inner membrane transporter RhtA</fullName>
    </submittedName>
</protein>
<feature type="transmembrane region" description="Helical" evidence="2">
    <location>
        <begin position="136"/>
        <end position="153"/>
    </location>
</feature>
<dbReference type="PANTHER" id="PTHR22911">
    <property type="entry name" value="ACYL-MALONYL CONDENSING ENZYME-RELATED"/>
    <property type="match status" value="1"/>
</dbReference>
<accession>A0ABX5EG38</accession>
<name>A0ABX5EG38_9MICO</name>
<dbReference type="Proteomes" id="UP000239895">
    <property type="component" value="Unassembled WGS sequence"/>
</dbReference>
<feature type="transmembrane region" description="Helical" evidence="2">
    <location>
        <begin position="254"/>
        <end position="274"/>
    </location>
</feature>
<feature type="transmembrane region" description="Helical" evidence="2">
    <location>
        <begin position="110"/>
        <end position="129"/>
    </location>
</feature>
<gene>
    <name evidence="4" type="ORF">BCL65_10211</name>
</gene>
<keyword evidence="5" id="KW-1185">Reference proteome</keyword>
<feature type="transmembrane region" description="Helical" evidence="2">
    <location>
        <begin position="84"/>
        <end position="104"/>
    </location>
</feature>
<dbReference type="PANTHER" id="PTHR22911:SF37">
    <property type="entry name" value="THREONINE_HOMOSERINE EXPORTER RHTA"/>
    <property type="match status" value="1"/>
</dbReference>
<evidence type="ECO:0000259" key="3">
    <source>
        <dbReference type="Pfam" id="PF00892"/>
    </source>
</evidence>
<feature type="transmembrane region" description="Helical" evidence="2">
    <location>
        <begin position="224"/>
        <end position="242"/>
    </location>
</feature>
<evidence type="ECO:0000256" key="2">
    <source>
        <dbReference type="SAM" id="Phobius"/>
    </source>
</evidence>
<keyword evidence="2" id="KW-1133">Transmembrane helix</keyword>
<keyword evidence="2" id="KW-0812">Transmembrane</keyword>